<reference evidence="2 3" key="1">
    <citation type="submission" date="2018-03" db="EMBL/GenBank/DDBJ databases">
        <title>Brevisbacillus phylogenomics.</title>
        <authorList>
            <person name="Dunlap C."/>
        </authorList>
    </citation>
    <scope>NUCLEOTIDE SEQUENCE [LARGE SCALE GENOMIC DNA]</scope>
    <source>
        <strain evidence="2 3">NRRL NRS-1210</strain>
    </source>
</reference>
<feature type="transmembrane region" description="Helical" evidence="1">
    <location>
        <begin position="97"/>
        <end position="118"/>
    </location>
</feature>
<evidence type="ECO:0000313" key="3">
    <source>
        <dbReference type="Proteomes" id="UP000240419"/>
    </source>
</evidence>
<feature type="transmembrane region" description="Helical" evidence="1">
    <location>
        <begin position="66"/>
        <end position="85"/>
    </location>
</feature>
<accession>A0A2P7UVT6</accession>
<feature type="transmembrane region" description="Helical" evidence="1">
    <location>
        <begin position="257"/>
        <end position="276"/>
    </location>
</feature>
<keyword evidence="2" id="KW-0132">Cell division</keyword>
<organism evidence="2 3">
    <name type="scientific">Brevibacillus fortis</name>
    <dbReference type="NCBI Taxonomy" id="2126352"/>
    <lineage>
        <taxon>Bacteria</taxon>
        <taxon>Bacillati</taxon>
        <taxon>Bacillota</taxon>
        <taxon>Bacilli</taxon>
        <taxon>Bacillales</taxon>
        <taxon>Paenibacillaceae</taxon>
        <taxon>Brevibacillus</taxon>
    </lineage>
</organism>
<keyword evidence="1" id="KW-1133">Transmembrane helix</keyword>
<evidence type="ECO:0000256" key="1">
    <source>
        <dbReference type="SAM" id="Phobius"/>
    </source>
</evidence>
<dbReference type="EMBL" id="PXZM01000036">
    <property type="protein sequence ID" value="PSJ91091.1"/>
    <property type="molecule type" value="Genomic_DNA"/>
</dbReference>
<sequence>MKSKLLYFLPIFVLLPATLVGSFTMISNDAPIRLWLLNIVLVILGGFLSSFILFKKKHTSKSGSRNITIMVIFVLLLLTFLDSGVENVHRWISIGPFQLYIASIVLPFLIVQLWSLLVTNNWWITFAITTSISLLVSLQPDASEVTAFTLSMAILLWSKANHSIIRYFVVSLLFIFVIRSWIYLDHLLPVSYVEGILYLVADMGTVWLLIGVISILILILPFLFLHPLHSKILSLTLGIHFTIIYMTTFFGNFPVPIMGYGASPIIGYLLALTSIIRSRKDLPLK</sequence>
<keyword evidence="2" id="KW-0131">Cell cycle</keyword>
<dbReference type="GO" id="GO:0051301">
    <property type="term" value="P:cell division"/>
    <property type="evidence" value="ECO:0007669"/>
    <property type="project" value="UniProtKB-KW"/>
</dbReference>
<evidence type="ECO:0000313" key="2">
    <source>
        <dbReference type="EMBL" id="PSJ91091.1"/>
    </source>
</evidence>
<name>A0A2P7UVT6_9BACL</name>
<keyword evidence="3" id="KW-1185">Reference proteome</keyword>
<feature type="transmembrane region" description="Helical" evidence="1">
    <location>
        <begin position="32"/>
        <end position="54"/>
    </location>
</feature>
<dbReference type="Proteomes" id="UP000240419">
    <property type="component" value="Unassembled WGS sequence"/>
</dbReference>
<feature type="transmembrane region" description="Helical" evidence="1">
    <location>
        <begin position="204"/>
        <end position="225"/>
    </location>
</feature>
<feature type="transmembrane region" description="Helical" evidence="1">
    <location>
        <begin position="232"/>
        <end position="251"/>
    </location>
</feature>
<keyword evidence="1" id="KW-0472">Membrane</keyword>
<dbReference type="AlphaFoldDB" id="A0A2P7UVT6"/>
<keyword evidence="1" id="KW-0812">Transmembrane</keyword>
<proteinExistence type="predicted"/>
<comment type="caution">
    <text evidence="2">The sequence shown here is derived from an EMBL/GenBank/DDBJ whole genome shotgun (WGS) entry which is preliminary data.</text>
</comment>
<feature type="transmembrane region" description="Helical" evidence="1">
    <location>
        <begin position="164"/>
        <end position="184"/>
    </location>
</feature>
<protein>
    <submittedName>
        <fullName evidence="2">Cell division protein</fullName>
    </submittedName>
</protein>
<gene>
    <name evidence="2" type="ORF">C7R93_20810</name>
</gene>